<dbReference type="PROSITE" id="PS50011">
    <property type="entry name" value="PROTEIN_KINASE_DOM"/>
    <property type="match status" value="1"/>
</dbReference>
<dbReference type="EMBL" id="ADBJ01000002">
    <property type="protein sequence ID" value="EFA86626.1"/>
    <property type="molecule type" value="Genomic_DNA"/>
</dbReference>
<evidence type="ECO:0000256" key="7">
    <source>
        <dbReference type="ARBA" id="ARBA00022694"/>
    </source>
</evidence>
<dbReference type="PANTHER" id="PTHR12209:SF0">
    <property type="entry name" value="EKC_KEOPS COMPLEX SUBUNIT TP53RK"/>
    <property type="match status" value="1"/>
</dbReference>
<dbReference type="GO" id="GO:0008033">
    <property type="term" value="P:tRNA processing"/>
    <property type="evidence" value="ECO:0007669"/>
    <property type="project" value="UniProtKB-KW"/>
</dbReference>
<dbReference type="InterPro" id="IPR008266">
    <property type="entry name" value="Tyr_kinase_AS"/>
</dbReference>
<dbReference type="SUPFAM" id="SSF56112">
    <property type="entry name" value="Protein kinase-like (PK-like)"/>
    <property type="match status" value="1"/>
</dbReference>
<comment type="catalytic activity">
    <reaction evidence="13">
        <text>L-threonyl-[protein] + ATP = O-phospho-L-threonyl-[protein] + ADP + H(+)</text>
        <dbReference type="Rhea" id="RHEA:46608"/>
        <dbReference type="Rhea" id="RHEA-COMP:11060"/>
        <dbReference type="Rhea" id="RHEA-COMP:11605"/>
        <dbReference type="ChEBI" id="CHEBI:15378"/>
        <dbReference type="ChEBI" id="CHEBI:30013"/>
        <dbReference type="ChEBI" id="CHEBI:30616"/>
        <dbReference type="ChEBI" id="CHEBI:61977"/>
        <dbReference type="ChEBI" id="CHEBI:456216"/>
        <dbReference type="EC" id="2.7.11.1"/>
    </reaction>
</comment>
<evidence type="ECO:0000313" key="16">
    <source>
        <dbReference type="EMBL" id="EFA86626.1"/>
    </source>
</evidence>
<dbReference type="EC" id="2.7.11.1" evidence="3"/>
<dbReference type="GO" id="GO:0005524">
    <property type="term" value="F:ATP binding"/>
    <property type="evidence" value="ECO:0007669"/>
    <property type="project" value="UniProtKB-KW"/>
</dbReference>
<keyword evidence="12" id="KW-0539">Nucleus</keyword>
<evidence type="ECO:0000259" key="15">
    <source>
        <dbReference type="PROSITE" id="PS50011"/>
    </source>
</evidence>
<dbReference type="GeneID" id="31355961"/>
<evidence type="ECO:0000256" key="10">
    <source>
        <dbReference type="ARBA" id="ARBA00022801"/>
    </source>
</evidence>
<evidence type="ECO:0000256" key="6">
    <source>
        <dbReference type="ARBA" id="ARBA00022679"/>
    </source>
</evidence>
<dbReference type="InterPro" id="IPR011009">
    <property type="entry name" value="Kinase-like_dom_sf"/>
</dbReference>
<evidence type="ECO:0000313" key="17">
    <source>
        <dbReference type="Proteomes" id="UP000001396"/>
    </source>
</evidence>
<dbReference type="Pfam" id="PF06293">
    <property type="entry name" value="Kdo"/>
    <property type="match status" value="1"/>
</dbReference>
<keyword evidence="17" id="KW-1185">Reference proteome</keyword>
<protein>
    <recommendedName>
        <fullName evidence="3">non-specific serine/threonine protein kinase</fullName>
        <ecNumber evidence="3">2.7.11.1</ecNumber>
    </recommendedName>
</protein>
<dbReference type="GO" id="GO:0004674">
    <property type="term" value="F:protein serine/threonine kinase activity"/>
    <property type="evidence" value="ECO:0007669"/>
    <property type="project" value="UniProtKB-KW"/>
</dbReference>
<dbReference type="GO" id="GO:0016787">
    <property type="term" value="F:hydrolase activity"/>
    <property type="evidence" value="ECO:0007669"/>
    <property type="project" value="UniProtKB-KW"/>
</dbReference>
<gene>
    <name evidence="16" type="primary">bud32</name>
    <name evidence="16" type="ORF">PPL_00427</name>
</gene>
<dbReference type="OMA" id="HKLYMEY"/>
<dbReference type="GO" id="GO:0070525">
    <property type="term" value="P:tRNA threonylcarbamoyladenosine metabolic process"/>
    <property type="evidence" value="ECO:0007669"/>
    <property type="project" value="TreeGrafter"/>
</dbReference>
<reference evidence="16 17" key="1">
    <citation type="journal article" date="2011" name="Genome Res.">
        <title>Phylogeny-wide analysis of social amoeba genomes highlights ancient origins for complex intercellular communication.</title>
        <authorList>
            <person name="Heidel A.J."/>
            <person name="Lawal H.M."/>
            <person name="Felder M."/>
            <person name="Schilde C."/>
            <person name="Helps N.R."/>
            <person name="Tunggal B."/>
            <person name="Rivero F."/>
            <person name="John U."/>
            <person name="Schleicher M."/>
            <person name="Eichinger L."/>
            <person name="Platzer M."/>
            <person name="Noegel A.A."/>
            <person name="Schaap P."/>
            <person name="Gloeckner G."/>
        </authorList>
    </citation>
    <scope>NUCLEOTIDE SEQUENCE [LARGE SCALE GENOMIC DNA]</scope>
    <source>
        <strain evidence="17">ATCC 26659 / Pp 5 / PN500</strain>
    </source>
</reference>
<evidence type="ECO:0000256" key="1">
    <source>
        <dbReference type="ARBA" id="ARBA00004123"/>
    </source>
</evidence>
<comment type="caution">
    <text evidence="16">The sequence shown here is derived from an EMBL/GenBank/DDBJ whole genome shotgun (WGS) entry which is preliminary data.</text>
</comment>
<dbReference type="Gene3D" id="1.10.510.10">
    <property type="entry name" value="Transferase(Phosphotransferase) domain 1"/>
    <property type="match status" value="1"/>
</dbReference>
<dbReference type="PROSITE" id="PS00109">
    <property type="entry name" value="PROTEIN_KINASE_TYR"/>
    <property type="match status" value="1"/>
</dbReference>
<comment type="subcellular location">
    <subcellularLocation>
        <location evidence="1">Nucleus</location>
    </subcellularLocation>
</comment>
<dbReference type="AlphaFoldDB" id="D3AWF3"/>
<dbReference type="InParanoid" id="D3AWF3"/>
<evidence type="ECO:0000256" key="13">
    <source>
        <dbReference type="ARBA" id="ARBA00047899"/>
    </source>
</evidence>
<comment type="catalytic activity">
    <reaction evidence="14">
        <text>L-seryl-[protein] + ATP = O-phospho-L-seryl-[protein] + ADP + H(+)</text>
        <dbReference type="Rhea" id="RHEA:17989"/>
        <dbReference type="Rhea" id="RHEA-COMP:9863"/>
        <dbReference type="Rhea" id="RHEA-COMP:11604"/>
        <dbReference type="ChEBI" id="CHEBI:15378"/>
        <dbReference type="ChEBI" id="CHEBI:29999"/>
        <dbReference type="ChEBI" id="CHEBI:30616"/>
        <dbReference type="ChEBI" id="CHEBI:83421"/>
        <dbReference type="ChEBI" id="CHEBI:456216"/>
        <dbReference type="EC" id="2.7.11.1"/>
    </reaction>
</comment>
<keyword evidence="10" id="KW-0378">Hydrolase</keyword>
<keyword evidence="8" id="KW-0547">Nucleotide-binding</keyword>
<dbReference type="InterPro" id="IPR022495">
    <property type="entry name" value="Bud32"/>
</dbReference>
<dbReference type="PANTHER" id="PTHR12209">
    <property type="entry name" value="NON-SPECIFIC SERINE/THREONINE PROTEIN KINASE"/>
    <property type="match status" value="1"/>
</dbReference>
<dbReference type="GO" id="GO:0005634">
    <property type="term" value="C:nucleus"/>
    <property type="evidence" value="ECO:0007669"/>
    <property type="project" value="UniProtKB-SubCell"/>
</dbReference>
<dbReference type="STRING" id="670386.D3AWF3"/>
<dbReference type="Gene3D" id="3.30.200.20">
    <property type="entry name" value="Phosphorylase Kinase, domain 1"/>
    <property type="match status" value="1"/>
</dbReference>
<feature type="domain" description="Protein kinase" evidence="15">
    <location>
        <begin position="26"/>
        <end position="255"/>
    </location>
</feature>
<organism evidence="16 17">
    <name type="scientific">Heterostelium pallidum (strain ATCC 26659 / Pp 5 / PN500)</name>
    <name type="common">Cellular slime mold</name>
    <name type="synonym">Polysphondylium pallidum</name>
    <dbReference type="NCBI Taxonomy" id="670386"/>
    <lineage>
        <taxon>Eukaryota</taxon>
        <taxon>Amoebozoa</taxon>
        <taxon>Evosea</taxon>
        <taxon>Eumycetozoa</taxon>
        <taxon>Dictyostelia</taxon>
        <taxon>Acytosteliales</taxon>
        <taxon>Acytosteliaceae</taxon>
        <taxon>Heterostelium</taxon>
    </lineage>
</organism>
<evidence type="ECO:0000256" key="9">
    <source>
        <dbReference type="ARBA" id="ARBA00022777"/>
    </source>
</evidence>
<dbReference type="RefSeq" id="XP_020438731.1">
    <property type="nucleotide sequence ID" value="XM_020571457.1"/>
</dbReference>
<keyword evidence="5" id="KW-0597">Phosphoprotein</keyword>
<dbReference type="InterPro" id="IPR000719">
    <property type="entry name" value="Prot_kinase_dom"/>
</dbReference>
<dbReference type="NCBIfam" id="TIGR03724">
    <property type="entry name" value="arch_bud32"/>
    <property type="match status" value="1"/>
</dbReference>
<proteinExistence type="inferred from homology"/>
<dbReference type="GO" id="GO:0005829">
    <property type="term" value="C:cytosol"/>
    <property type="evidence" value="ECO:0007669"/>
    <property type="project" value="TreeGrafter"/>
</dbReference>
<keyword evidence="9" id="KW-0418">Kinase</keyword>
<name>D3AWF3_HETP5</name>
<evidence type="ECO:0000256" key="12">
    <source>
        <dbReference type="ARBA" id="ARBA00023242"/>
    </source>
</evidence>
<evidence type="ECO:0000256" key="2">
    <source>
        <dbReference type="ARBA" id="ARBA00010630"/>
    </source>
</evidence>
<evidence type="ECO:0000256" key="3">
    <source>
        <dbReference type="ARBA" id="ARBA00012513"/>
    </source>
</evidence>
<dbReference type="FunFam" id="1.10.510.10:FF:000323">
    <property type="entry name" value="TP53-regulating kinase, putative"/>
    <property type="match status" value="1"/>
</dbReference>
<evidence type="ECO:0000256" key="14">
    <source>
        <dbReference type="ARBA" id="ARBA00048679"/>
    </source>
</evidence>
<keyword evidence="4" id="KW-0723">Serine/threonine-protein kinase</keyword>
<dbReference type="FunCoup" id="D3AWF3">
    <property type="interactions" value="463"/>
</dbReference>
<evidence type="ECO:0000256" key="4">
    <source>
        <dbReference type="ARBA" id="ARBA00022527"/>
    </source>
</evidence>
<keyword evidence="7" id="KW-0819">tRNA processing</keyword>
<evidence type="ECO:0000256" key="11">
    <source>
        <dbReference type="ARBA" id="ARBA00022840"/>
    </source>
</evidence>
<evidence type="ECO:0000256" key="5">
    <source>
        <dbReference type="ARBA" id="ARBA00022553"/>
    </source>
</evidence>
<keyword evidence="6" id="KW-0808">Transferase</keyword>
<evidence type="ECO:0000256" key="8">
    <source>
        <dbReference type="ARBA" id="ARBA00022741"/>
    </source>
</evidence>
<keyword evidence="11" id="KW-0067">ATP-binding</keyword>
<dbReference type="Proteomes" id="UP000001396">
    <property type="component" value="Unassembled WGS sequence"/>
</dbReference>
<comment type="similarity">
    <text evidence="2">Belongs to the protein kinase superfamily. BUD32 family.</text>
</comment>
<dbReference type="FunFam" id="3.30.200.20:FF:000201">
    <property type="entry name" value="TP53-regulating kinase isoform X1"/>
    <property type="match status" value="1"/>
</dbReference>
<dbReference type="GO" id="GO:0000408">
    <property type="term" value="C:EKC/KEOPS complex"/>
    <property type="evidence" value="ECO:0007669"/>
    <property type="project" value="TreeGrafter"/>
</dbReference>
<accession>D3AWF3</accession>
<sequence length="255" mass="28577">MTDIVVEPTAVPPTVAAAKTVVDLTSLGAMLLSQGAEAKTYRFALNGLDCIVKERFSKKYRHQQLDTKIQAKRHLMEIRNINKCRKHQIPVPALYFVDNISNRIYMEMVDGITVKSFIQQQQQSTNSNNSNEILIKLCLEIGRLIAKMHDNGVIHGDLTTSNILLKNDDIGGNSKIGELLVFIDFGLSYVSVLVEDKAVDLYVLERAFLSTHPDSEQMFDQVIKGYADYSASKTKATLSKLDQVRLRGRKKLAFG</sequence>